<feature type="transmembrane region" description="Helical" evidence="1">
    <location>
        <begin position="271"/>
        <end position="290"/>
    </location>
</feature>
<feature type="transmembrane region" description="Helical" evidence="1">
    <location>
        <begin position="205"/>
        <end position="227"/>
    </location>
</feature>
<dbReference type="Proteomes" id="UP000295696">
    <property type="component" value="Unassembled WGS sequence"/>
</dbReference>
<sequence length="489" mass="54534">MPTFALLIWPLCALVIGQRLPFQKALIWGIIVPYLFLPEAFSIDLPGLPDLDKTMMVSLGILIIFVTNRSSIDPAPRESEAPLLRFLLLVGIIMILTAPSLTVLNNQEALRFGNTVIPGLPLKESITDPIITTLSIAPYYFARRYLATPQAHRKMLMVLTIMGLLYSVLMLIEMRLSPQLHRWIYGFHQHSFLQHIRDGYRPMVFLYHGLFVGFFICTCVLAALGLWKAGQGVKWLIAAGWLLVMLLMSNNLGATVICFLMTAVYLVTGRWIQILFAMSIGFVIFLYPVFRGAGIVPVEQISAAAATVSEARSKSLGTRLRNEDISLERALEKPLTGWGRWGRNQAYNEAGEVVTIQEGVWILAITVNGWYGYLGLFSVLTLPAMFMIGVWRRKEIPPETFALMAITTGNLIYMIPTALLTPVSWMTFGALTGFMLNRVQGNETETETEMTGADGPVSHYTRFAGTRVHTPMQRPATGVAHHGRTKALQ</sequence>
<name>A0A4R3J4S7_9RHOB</name>
<keyword evidence="1" id="KW-0472">Membrane</keyword>
<feature type="transmembrane region" description="Helical" evidence="1">
    <location>
        <begin position="83"/>
        <end position="105"/>
    </location>
</feature>
<accession>A0A4R3J4S7</accession>
<feature type="transmembrane region" description="Helical" evidence="1">
    <location>
        <begin position="154"/>
        <end position="172"/>
    </location>
</feature>
<keyword evidence="1" id="KW-1133">Transmembrane helix</keyword>
<evidence type="ECO:0000313" key="3">
    <source>
        <dbReference type="Proteomes" id="UP000295696"/>
    </source>
</evidence>
<feature type="transmembrane region" description="Helical" evidence="1">
    <location>
        <begin position="411"/>
        <end position="436"/>
    </location>
</feature>
<dbReference type="AlphaFoldDB" id="A0A4R3J4S7"/>
<comment type="caution">
    <text evidence="2">The sequence shown here is derived from an EMBL/GenBank/DDBJ whole genome shotgun (WGS) entry which is preliminary data.</text>
</comment>
<feature type="transmembrane region" description="Helical" evidence="1">
    <location>
        <begin position="53"/>
        <end position="71"/>
    </location>
</feature>
<feature type="transmembrane region" description="Helical" evidence="1">
    <location>
        <begin position="239"/>
        <end position="265"/>
    </location>
</feature>
<proteinExistence type="predicted"/>
<organism evidence="2 3">
    <name type="scientific">Primorskyibacter sedentarius</name>
    <dbReference type="NCBI Taxonomy" id="745311"/>
    <lineage>
        <taxon>Bacteria</taxon>
        <taxon>Pseudomonadati</taxon>
        <taxon>Pseudomonadota</taxon>
        <taxon>Alphaproteobacteria</taxon>
        <taxon>Rhodobacterales</taxon>
        <taxon>Roseobacteraceae</taxon>
        <taxon>Primorskyibacter</taxon>
    </lineage>
</organism>
<keyword evidence="3" id="KW-1185">Reference proteome</keyword>
<reference evidence="2 3" key="1">
    <citation type="submission" date="2019-03" db="EMBL/GenBank/DDBJ databases">
        <title>Genomic Encyclopedia of Type Strains, Phase IV (KMG-IV): sequencing the most valuable type-strain genomes for metagenomic binning, comparative biology and taxonomic classification.</title>
        <authorList>
            <person name="Goeker M."/>
        </authorList>
    </citation>
    <scope>NUCLEOTIDE SEQUENCE [LARGE SCALE GENOMIC DNA]</scope>
    <source>
        <strain evidence="2 3">DSM 104836</strain>
    </source>
</reference>
<feature type="transmembrane region" description="Helical" evidence="1">
    <location>
        <begin position="370"/>
        <end position="391"/>
    </location>
</feature>
<dbReference type="RefSeq" id="WP_132247718.1">
    <property type="nucleotide sequence ID" value="NZ_SLZU01000018.1"/>
</dbReference>
<keyword evidence="1" id="KW-0812">Transmembrane</keyword>
<dbReference type="EMBL" id="SLZU01000018">
    <property type="protein sequence ID" value="TCS59796.1"/>
    <property type="molecule type" value="Genomic_DNA"/>
</dbReference>
<dbReference type="OrthoDB" id="7595044at2"/>
<evidence type="ECO:0008006" key="4">
    <source>
        <dbReference type="Google" id="ProtNLM"/>
    </source>
</evidence>
<gene>
    <name evidence="2" type="ORF">EDD52_1187</name>
</gene>
<feature type="transmembrane region" description="Helical" evidence="1">
    <location>
        <begin position="125"/>
        <end position="142"/>
    </location>
</feature>
<evidence type="ECO:0000313" key="2">
    <source>
        <dbReference type="EMBL" id="TCS59796.1"/>
    </source>
</evidence>
<evidence type="ECO:0000256" key="1">
    <source>
        <dbReference type="SAM" id="Phobius"/>
    </source>
</evidence>
<protein>
    <recommendedName>
        <fullName evidence="4">O-antigen ligase-like membrane protein</fullName>
    </recommendedName>
</protein>